<evidence type="ECO:0000313" key="1">
    <source>
        <dbReference type="EMBL" id="GAD25251.1"/>
    </source>
</evidence>
<gene>
    <name evidence="1" type="ORF">NBRC3257_0250</name>
</gene>
<dbReference type="EMBL" id="BASM01000002">
    <property type="protein sequence ID" value="GAD25251.1"/>
    <property type="molecule type" value="Genomic_DNA"/>
</dbReference>
<proteinExistence type="predicted"/>
<organism evidence="1 2">
    <name type="scientific">Gluconobacter thailandicus NBRC 3257</name>
    <dbReference type="NCBI Taxonomy" id="1381097"/>
    <lineage>
        <taxon>Bacteria</taxon>
        <taxon>Pseudomonadati</taxon>
        <taxon>Pseudomonadota</taxon>
        <taxon>Alphaproteobacteria</taxon>
        <taxon>Acetobacterales</taxon>
        <taxon>Acetobacteraceae</taxon>
        <taxon>Gluconobacter</taxon>
    </lineage>
</organism>
<reference evidence="1 2" key="1">
    <citation type="submission" date="2013-08" db="EMBL/GenBank/DDBJ databases">
        <title>Gluconobacter thailandicus NBRC 3257 whole genome sequence.</title>
        <authorList>
            <person name="Matsutani M."/>
            <person name="Yakushi T."/>
            <person name="Matsushita K."/>
        </authorList>
    </citation>
    <scope>NUCLEOTIDE SEQUENCE [LARGE SCALE GENOMIC DNA]</scope>
    <source>
        <strain evidence="1 2">NBRC 3257</strain>
    </source>
</reference>
<comment type="caution">
    <text evidence="1">The sequence shown here is derived from an EMBL/GenBank/DDBJ whole genome shotgun (WGS) entry which is preliminary data.</text>
</comment>
<sequence length="38" mass="4193">MSAFGQPAQLLGCLIRGRKQQVRLRLMSGVCAYERLAA</sequence>
<accession>A0ABQ0ISR2</accession>
<evidence type="ECO:0000313" key="2">
    <source>
        <dbReference type="Proteomes" id="UP000018209"/>
    </source>
</evidence>
<protein>
    <recommendedName>
        <fullName evidence="3">Transposase</fullName>
    </recommendedName>
</protein>
<evidence type="ECO:0008006" key="3">
    <source>
        <dbReference type="Google" id="ProtNLM"/>
    </source>
</evidence>
<name>A0ABQ0ISR2_GLUTH</name>
<dbReference type="Proteomes" id="UP000018209">
    <property type="component" value="Unassembled WGS sequence"/>
</dbReference>
<keyword evidence="2" id="KW-1185">Reference proteome</keyword>